<sequence>MYSWRLRVFSSSATAGVASRPPVRNSPFPLLLLSSFLLWFALAHDLVPPLLLSPPNLDPKPSPVAPPPLDLFSVVAKTDISSLELSKGFVALLRTKLPSLSLTLSQTSDPPPIMLSPALLAVVCGGPLVSTPADPPDPPDPPDLGSIEVAPNLLSPSPGPASVPLKFCEEFVMFKSLEDVEELIDTLPCSFADCFRDLTLLRSKPNEDSQSSRKLILQGLTTSNRSCVIPPLVPDFEVLMFTPCLGLDMYEIADSV</sequence>
<reference evidence="2 3" key="1">
    <citation type="submission" date="2022-03" db="EMBL/GenBank/DDBJ databases">
        <authorList>
            <person name="Nunn A."/>
            <person name="Chopra R."/>
            <person name="Nunn A."/>
            <person name="Contreras Garrido A."/>
        </authorList>
    </citation>
    <scope>NUCLEOTIDE SEQUENCE [LARGE SCALE GENOMIC DNA]</scope>
</reference>
<accession>A0AAU9SFI3</accession>
<name>A0AAU9SFI3_THLAR</name>
<evidence type="ECO:0000256" key="1">
    <source>
        <dbReference type="SAM" id="MobiDB-lite"/>
    </source>
</evidence>
<proteinExistence type="predicted"/>
<feature type="compositionally biased region" description="Pro residues" evidence="1">
    <location>
        <begin position="133"/>
        <end position="142"/>
    </location>
</feature>
<organism evidence="2 3">
    <name type="scientific">Thlaspi arvense</name>
    <name type="common">Field penny-cress</name>
    <dbReference type="NCBI Taxonomy" id="13288"/>
    <lineage>
        <taxon>Eukaryota</taxon>
        <taxon>Viridiplantae</taxon>
        <taxon>Streptophyta</taxon>
        <taxon>Embryophyta</taxon>
        <taxon>Tracheophyta</taxon>
        <taxon>Spermatophyta</taxon>
        <taxon>Magnoliopsida</taxon>
        <taxon>eudicotyledons</taxon>
        <taxon>Gunneridae</taxon>
        <taxon>Pentapetalae</taxon>
        <taxon>rosids</taxon>
        <taxon>malvids</taxon>
        <taxon>Brassicales</taxon>
        <taxon>Brassicaceae</taxon>
        <taxon>Thlaspideae</taxon>
        <taxon>Thlaspi</taxon>
    </lineage>
</organism>
<protein>
    <submittedName>
        <fullName evidence="2">Uncharacterized protein</fullName>
    </submittedName>
</protein>
<evidence type="ECO:0000313" key="2">
    <source>
        <dbReference type="EMBL" id="CAH2065120.1"/>
    </source>
</evidence>
<gene>
    <name evidence="2" type="ORF">TAV2_LOCUS15802</name>
</gene>
<keyword evidence="3" id="KW-1185">Reference proteome</keyword>
<dbReference type="Proteomes" id="UP000836841">
    <property type="component" value="Chromosome 5"/>
</dbReference>
<evidence type="ECO:0000313" key="3">
    <source>
        <dbReference type="Proteomes" id="UP000836841"/>
    </source>
</evidence>
<feature type="region of interest" description="Disordered" evidence="1">
    <location>
        <begin position="130"/>
        <end position="151"/>
    </location>
</feature>
<dbReference type="EMBL" id="OU466861">
    <property type="protein sequence ID" value="CAH2065120.1"/>
    <property type="molecule type" value="Genomic_DNA"/>
</dbReference>
<dbReference type="AlphaFoldDB" id="A0AAU9SFI3"/>